<dbReference type="EMBL" id="JBANMG010000004">
    <property type="protein sequence ID" value="KAK6953961.1"/>
    <property type="molecule type" value="Genomic_DNA"/>
</dbReference>
<keyword evidence="1" id="KW-0479">Metal-binding</keyword>
<dbReference type="GO" id="GO:0030150">
    <property type="term" value="P:protein import into mitochondrial matrix"/>
    <property type="evidence" value="ECO:0007669"/>
    <property type="project" value="TreeGrafter"/>
</dbReference>
<protein>
    <recommendedName>
        <fullName evidence="6">DNL-type domain-containing protein</fullName>
    </recommendedName>
</protein>
<feature type="compositionally biased region" description="Polar residues" evidence="5">
    <location>
        <begin position="214"/>
        <end position="229"/>
    </location>
</feature>
<evidence type="ECO:0000256" key="4">
    <source>
        <dbReference type="PROSITE-ProRule" id="PRU00834"/>
    </source>
</evidence>
<dbReference type="GO" id="GO:0006457">
    <property type="term" value="P:protein folding"/>
    <property type="evidence" value="ECO:0007669"/>
    <property type="project" value="TreeGrafter"/>
</dbReference>
<keyword evidence="8" id="KW-1185">Reference proteome</keyword>
<evidence type="ECO:0000313" key="8">
    <source>
        <dbReference type="Proteomes" id="UP001369815"/>
    </source>
</evidence>
<name>A0AAX6MP53_9PEZI</name>
<evidence type="ECO:0000313" key="7">
    <source>
        <dbReference type="EMBL" id="KAK6953961.1"/>
    </source>
</evidence>
<feature type="compositionally biased region" description="Low complexity" evidence="5">
    <location>
        <begin position="190"/>
        <end position="213"/>
    </location>
</feature>
<keyword evidence="3" id="KW-0862">Zinc</keyword>
<reference evidence="7 8" key="1">
    <citation type="journal article" date="2024" name="Front Chem Biol">
        <title>Unveiling the potential of Daldinia eschscholtzii MFLUCC 19-0629 through bioactivity and bioinformatics studies for enhanced sustainable agriculture production.</title>
        <authorList>
            <person name="Brooks S."/>
            <person name="Weaver J.A."/>
            <person name="Klomchit A."/>
            <person name="Alharthi S.A."/>
            <person name="Onlamun T."/>
            <person name="Nurani R."/>
            <person name="Vong T.K."/>
            <person name="Alberti F."/>
            <person name="Greco C."/>
        </authorList>
    </citation>
    <scope>NUCLEOTIDE SEQUENCE [LARGE SCALE GENOMIC DNA]</scope>
    <source>
        <strain evidence="7">MFLUCC 19-0629</strain>
    </source>
</reference>
<dbReference type="AlphaFoldDB" id="A0AAX6MP53"/>
<evidence type="ECO:0000256" key="2">
    <source>
        <dbReference type="ARBA" id="ARBA00022771"/>
    </source>
</evidence>
<feature type="region of interest" description="Disordered" evidence="5">
    <location>
        <begin position="154"/>
        <end position="229"/>
    </location>
</feature>
<proteinExistence type="predicted"/>
<dbReference type="Pfam" id="PF05180">
    <property type="entry name" value="zf-DNL"/>
    <property type="match status" value="1"/>
</dbReference>
<organism evidence="7 8">
    <name type="scientific">Daldinia eschscholtzii</name>
    <dbReference type="NCBI Taxonomy" id="292717"/>
    <lineage>
        <taxon>Eukaryota</taxon>
        <taxon>Fungi</taxon>
        <taxon>Dikarya</taxon>
        <taxon>Ascomycota</taxon>
        <taxon>Pezizomycotina</taxon>
        <taxon>Sordariomycetes</taxon>
        <taxon>Xylariomycetidae</taxon>
        <taxon>Xylariales</taxon>
        <taxon>Hypoxylaceae</taxon>
        <taxon>Daldinia</taxon>
    </lineage>
</organism>
<comment type="caution">
    <text evidence="7">The sequence shown here is derived from an EMBL/GenBank/DDBJ whole genome shotgun (WGS) entry which is preliminary data.</text>
</comment>
<feature type="domain" description="DNL-type" evidence="6">
    <location>
        <begin position="62"/>
        <end position="157"/>
    </location>
</feature>
<keyword evidence="2 4" id="KW-0863">Zinc-finger</keyword>
<dbReference type="GO" id="GO:0050821">
    <property type="term" value="P:protein stabilization"/>
    <property type="evidence" value="ECO:0007669"/>
    <property type="project" value="TreeGrafter"/>
</dbReference>
<evidence type="ECO:0000256" key="3">
    <source>
        <dbReference type="ARBA" id="ARBA00022833"/>
    </source>
</evidence>
<sequence>MASTSTSRLLFSKLLRSSKPTSRSVRPFLPQNLQPTACRFAHAIPRPTPRASSSSKEKPRKLLEPHYELTFTCVPCGDRSTHTVSKQGYHKGSVLITCPACRNRHVISDHLNIFGNRKVTIEDIMREKGQLVKRGTLGETGDVEFWEDGSVTKRDTAAAGSTSDLDPAQDELSASEEQKEASLSREARDPSSQSTNPTPASSAPLANSSARPSVDSTQRTDQVPSTRRQ</sequence>
<dbReference type="InterPro" id="IPR007853">
    <property type="entry name" value="Znf_DNL-typ"/>
</dbReference>
<dbReference type="GO" id="GO:0051087">
    <property type="term" value="F:protein-folding chaperone binding"/>
    <property type="evidence" value="ECO:0007669"/>
    <property type="project" value="TreeGrafter"/>
</dbReference>
<evidence type="ECO:0000259" key="6">
    <source>
        <dbReference type="PROSITE" id="PS51501"/>
    </source>
</evidence>
<dbReference type="Proteomes" id="UP001369815">
    <property type="component" value="Unassembled WGS sequence"/>
</dbReference>
<dbReference type="InterPro" id="IPR024158">
    <property type="entry name" value="Mt_import_TIM15"/>
</dbReference>
<feature type="compositionally biased region" description="Basic and acidic residues" evidence="5">
    <location>
        <begin position="176"/>
        <end position="189"/>
    </location>
</feature>
<dbReference type="GO" id="GO:0008270">
    <property type="term" value="F:zinc ion binding"/>
    <property type="evidence" value="ECO:0007669"/>
    <property type="project" value="UniProtKB-KW"/>
</dbReference>
<dbReference type="GO" id="GO:0005739">
    <property type="term" value="C:mitochondrion"/>
    <property type="evidence" value="ECO:0007669"/>
    <property type="project" value="TreeGrafter"/>
</dbReference>
<dbReference type="PROSITE" id="PS51501">
    <property type="entry name" value="ZF_DNL"/>
    <property type="match status" value="1"/>
</dbReference>
<dbReference type="PANTHER" id="PTHR20922">
    <property type="entry name" value="DNL-TYPE ZINC FINGER PROTEIN"/>
    <property type="match status" value="1"/>
</dbReference>
<evidence type="ECO:0000256" key="1">
    <source>
        <dbReference type="ARBA" id="ARBA00022723"/>
    </source>
</evidence>
<gene>
    <name evidence="7" type="ORF">Daesc_003923</name>
</gene>
<accession>A0AAX6MP53</accession>
<dbReference type="PANTHER" id="PTHR20922:SF13">
    <property type="entry name" value="DNL-TYPE ZINC FINGER PROTEIN"/>
    <property type="match status" value="1"/>
</dbReference>
<evidence type="ECO:0000256" key="5">
    <source>
        <dbReference type="SAM" id="MobiDB-lite"/>
    </source>
</evidence>